<dbReference type="GO" id="GO:0032217">
    <property type="term" value="F:riboflavin transmembrane transporter activity"/>
    <property type="evidence" value="ECO:0007669"/>
    <property type="project" value="UniProtKB-UniRule"/>
</dbReference>
<evidence type="ECO:0000313" key="10">
    <source>
        <dbReference type="EMBL" id="KXI18494.1"/>
    </source>
</evidence>
<dbReference type="Pfam" id="PF12822">
    <property type="entry name" value="ECF_trnsprt"/>
    <property type="match status" value="1"/>
</dbReference>
<comment type="subcellular location">
    <subcellularLocation>
        <location evidence="1">Cell membrane</location>
        <topology evidence="1">Multi-pass membrane protein</topology>
    </subcellularLocation>
</comment>
<keyword evidence="6 9" id="KW-1133">Transmembrane helix</keyword>
<evidence type="ECO:0000256" key="2">
    <source>
        <dbReference type="ARBA" id="ARBA00005540"/>
    </source>
</evidence>
<organism evidence="10 11">
    <name type="scientific">Gardnerella vaginalis</name>
    <dbReference type="NCBI Taxonomy" id="2702"/>
    <lineage>
        <taxon>Bacteria</taxon>
        <taxon>Bacillati</taxon>
        <taxon>Actinomycetota</taxon>
        <taxon>Actinomycetes</taxon>
        <taxon>Bifidobacteriales</taxon>
        <taxon>Bifidobacteriaceae</taxon>
        <taxon>Gardnerella</taxon>
    </lineage>
</organism>
<evidence type="ECO:0000256" key="5">
    <source>
        <dbReference type="ARBA" id="ARBA00022692"/>
    </source>
</evidence>
<sequence>MEETEALMGYLDTQHSTDTNTSNYWSTKRIAQYALFVALSMALSFIEFPIIPGPQFSYLKYDPSGIVCLIAGYAYGPAAAAIVSILGFAPHILSNPLGSIIAISVSLGLSVTASFIYKKMRTKKGALLSLIAGSIVSIAIAIIGNLIITPLYLPQFTIADVASIIIPILLPFNAAKILLHIVLTVLIYKPISKLLKRYK</sequence>
<evidence type="ECO:0000256" key="3">
    <source>
        <dbReference type="ARBA" id="ARBA00022448"/>
    </source>
</evidence>
<dbReference type="Proteomes" id="UP000070505">
    <property type="component" value="Unassembled WGS sequence"/>
</dbReference>
<evidence type="ECO:0000256" key="7">
    <source>
        <dbReference type="ARBA" id="ARBA00023136"/>
    </source>
</evidence>
<reference evidence="11" key="1">
    <citation type="submission" date="2016-02" db="EMBL/GenBank/DDBJ databases">
        <authorList>
            <person name="Mitreva M."/>
            <person name="Pepin K.H."/>
            <person name="Mihindukulasuriya K.A."/>
            <person name="Fulton R."/>
            <person name="Fronick C."/>
            <person name="O'Laughlin M."/>
            <person name="Miner T."/>
            <person name="Herter B."/>
            <person name="Rosa B.A."/>
            <person name="Cordes M."/>
            <person name="Tomlinson C."/>
            <person name="Wollam A."/>
            <person name="Palsikar V.B."/>
            <person name="Mardis E.R."/>
            <person name="Wilson R.K."/>
        </authorList>
    </citation>
    <scope>NUCLEOTIDE SEQUENCE [LARGE SCALE GENOMIC DNA]</scope>
    <source>
        <strain evidence="11">CMW7778B</strain>
    </source>
</reference>
<keyword evidence="4 8" id="KW-1003">Cell membrane</keyword>
<feature type="transmembrane region" description="Helical" evidence="9">
    <location>
        <begin position="97"/>
        <end position="117"/>
    </location>
</feature>
<dbReference type="PANTHER" id="PTHR38438:SF1">
    <property type="entry name" value="RIBOFLAVIN TRANSPORTER RIBU"/>
    <property type="match status" value="1"/>
</dbReference>
<comment type="caution">
    <text evidence="10">The sequence shown here is derived from an EMBL/GenBank/DDBJ whole genome shotgun (WGS) entry which is preliminary data.</text>
</comment>
<keyword evidence="7 8" id="KW-0472">Membrane</keyword>
<gene>
    <name evidence="10" type="ORF">HMPREF3230_00265</name>
</gene>
<dbReference type="Gene3D" id="1.10.1760.20">
    <property type="match status" value="1"/>
</dbReference>
<evidence type="ECO:0000256" key="8">
    <source>
        <dbReference type="PIRNR" id="PIRNR037778"/>
    </source>
</evidence>
<dbReference type="InterPro" id="IPR024529">
    <property type="entry name" value="ECF_trnsprt_substrate-spec"/>
</dbReference>
<name>A0A135ZA37_GARVA</name>
<evidence type="ECO:0000256" key="6">
    <source>
        <dbReference type="ARBA" id="ARBA00022989"/>
    </source>
</evidence>
<evidence type="ECO:0000313" key="11">
    <source>
        <dbReference type="Proteomes" id="UP000070505"/>
    </source>
</evidence>
<dbReference type="PANTHER" id="PTHR38438">
    <property type="entry name" value="RIBOFLAVIN TRANSPORTER RIBU"/>
    <property type="match status" value="1"/>
</dbReference>
<dbReference type="PIRSF" id="PIRSF037778">
    <property type="entry name" value="UCP037778_transp_RibU"/>
    <property type="match status" value="1"/>
</dbReference>
<evidence type="ECO:0000256" key="4">
    <source>
        <dbReference type="ARBA" id="ARBA00022475"/>
    </source>
</evidence>
<comment type="function">
    <text evidence="8">Probably a riboflavin-binding protein that interacts with the energy-coupling factor (ECF) ABC-transporter complex.</text>
</comment>
<dbReference type="PATRIC" id="fig|2702.101.peg.259"/>
<keyword evidence="3 8" id="KW-0813">Transport</keyword>
<dbReference type="InterPro" id="IPR025720">
    <property type="entry name" value="RibU"/>
</dbReference>
<proteinExistence type="inferred from homology"/>
<evidence type="ECO:0000256" key="1">
    <source>
        <dbReference type="ARBA" id="ARBA00004651"/>
    </source>
</evidence>
<comment type="similarity">
    <text evidence="2 8">Belongs to the prokaryotic riboflavin transporter (P-RFT) (TC 2.A.87) family.</text>
</comment>
<evidence type="ECO:0000256" key="9">
    <source>
        <dbReference type="SAM" id="Phobius"/>
    </source>
</evidence>
<feature type="transmembrane region" description="Helical" evidence="9">
    <location>
        <begin position="63"/>
        <end position="85"/>
    </location>
</feature>
<feature type="transmembrane region" description="Helical" evidence="9">
    <location>
        <begin position="30"/>
        <end position="51"/>
    </location>
</feature>
<feature type="transmembrane region" description="Helical" evidence="9">
    <location>
        <begin position="164"/>
        <end position="188"/>
    </location>
</feature>
<dbReference type="GO" id="GO:0005886">
    <property type="term" value="C:plasma membrane"/>
    <property type="evidence" value="ECO:0007669"/>
    <property type="project" value="UniProtKB-SubCell"/>
</dbReference>
<dbReference type="EMBL" id="LSRC01000012">
    <property type="protein sequence ID" value="KXI18494.1"/>
    <property type="molecule type" value="Genomic_DNA"/>
</dbReference>
<accession>A0A135ZA37</accession>
<protein>
    <recommendedName>
        <fullName evidence="8">Riboflavin transporter</fullName>
    </recommendedName>
</protein>
<dbReference type="AlphaFoldDB" id="A0A135ZA37"/>
<feature type="transmembrane region" description="Helical" evidence="9">
    <location>
        <begin position="129"/>
        <end position="152"/>
    </location>
</feature>
<keyword evidence="5 9" id="KW-0812">Transmembrane</keyword>